<reference evidence="1 2" key="2">
    <citation type="journal article" date="2011" name="PLoS Genet.">
        <title>Caenorhabditis briggsae recombinant inbred line genotypes reveal inter-strain incompatibility and the evolution of recombination.</title>
        <authorList>
            <person name="Ross J.A."/>
            <person name="Koboldt D.C."/>
            <person name="Staisch J.E."/>
            <person name="Chamberlin H.M."/>
            <person name="Gupta B.P."/>
            <person name="Miller R.D."/>
            <person name="Baird S.E."/>
            <person name="Haag E.S."/>
        </authorList>
    </citation>
    <scope>NUCLEOTIDE SEQUENCE [LARGE SCALE GENOMIC DNA]</scope>
    <source>
        <strain evidence="1 2">AF16</strain>
    </source>
</reference>
<sequence>MNWLGKLESPSKTGFTVLHNSISLKTVSSAQSVKNFQYINNLEKISTATTSVFLKPTVNPLFGY</sequence>
<dbReference type="CTD" id="68917459"/>
<dbReference type="HOGENOM" id="CLU_2869686_0_0_1"/>
<dbReference type="EMBL" id="HE600963">
    <property type="protein sequence ID" value="CAS00507.1"/>
    <property type="molecule type" value="Genomic_DNA"/>
</dbReference>
<dbReference type="KEGG" id="cbr:CBG_25977"/>
<accession>B6IKS7</accession>
<dbReference type="AlphaFoldDB" id="B6IKS7"/>
<name>B6IKS7_CAEBR</name>
<evidence type="ECO:0000313" key="2">
    <source>
        <dbReference type="Proteomes" id="UP000008549"/>
    </source>
</evidence>
<dbReference type="Proteomes" id="UP000008549">
    <property type="component" value="Unassembled WGS sequence"/>
</dbReference>
<reference evidence="1 2" key="1">
    <citation type="journal article" date="2003" name="PLoS Biol.">
        <title>The genome sequence of Caenorhabditis briggsae: a platform for comparative genomics.</title>
        <authorList>
            <person name="Stein L.D."/>
            <person name="Bao Z."/>
            <person name="Blasiar D."/>
            <person name="Blumenthal T."/>
            <person name="Brent M.R."/>
            <person name="Chen N."/>
            <person name="Chinwalla A."/>
            <person name="Clarke L."/>
            <person name="Clee C."/>
            <person name="Coghlan A."/>
            <person name="Coulson A."/>
            <person name="D'Eustachio P."/>
            <person name="Fitch D.H."/>
            <person name="Fulton L.A."/>
            <person name="Fulton R.E."/>
            <person name="Griffiths-Jones S."/>
            <person name="Harris T.W."/>
            <person name="Hillier L.W."/>
            <person name="Kamath R."/>
            <person name="Kuwabara P.E."/>
            <person name="Mardis E.R."/>
            <person name="Marra M.A."/>
            <person name="Miner T.L."/>
            <person name="Minx P."/>
            <person name="Mullikin J.C."/>
            <person name="Plumb R.W."/>
            <person name="Rogers J."/>
            <person name="Schein J.E."/>
            <person name="Sohrmann M."/>
            <person name="Spieth J."/>
            <person name="Stajich J.E."/>
            <person name="Wei C."/>
            <person name="Willey D."/>
            <person name="Wilson R.K."/>
            <person name="Durbin R."/>
            <person name="Waterston R.H."/>
        </authorList>
    </citation>
    <scope>NUCLEOTIDE SEQUENCE [LARGE SCALE GENOMIC DNA]</scope>
    <source>
        <strain evidence="1 2">AF16</strain>
    </source>
</reference>
<organism evidence="1 2">
    <name type="scientific">Caenorhabditis briggsae</name>
    <dbReference type="NCBI Taxonomy" id="6238"/>
    <lineage>
        <taxon>Eukaryota</taxon>
        <taxon>Metazoa</taxon>
        <taxon>Ecdysozoa</taxon>
        <taxon>Nematoda</taxon>
        <taxon>Chromadorea</taxon>
        <taxon>Rhabditida</taxon>
        <taxon>Rhabditina</taxon>
        <taxon>Rhabditomorpha</taxon>
        <taxon>Rhabditoidea</taxon>
        <taxon>Rhabditidae</taxon>
        <taxon>Peloderinae</taxon>
        <taxon>Caenorhabditis</taxon>
    </lineage>
</organism>
<dbReference type="GeneID" id="68917459"/>
<keyword evidence="2" id="KW-1185">Reference proteome</keyword>
<proteinExistence type="predicted"/>
<dbReference type="RefSeq" id="XP_045100066.1">
    <property type="nucleotide sequence ID" value="XM_045243914.1"/>
</dbReference>
<protein>
    <submittedName>
        <fullName evidence="1">Protein CBG25977</fullName>
    </submittedName>
</protein>
<gene>
    <name evidence="1" type="ORF">CBG25977</name>
    <name evidence="1" type="ORF">CBG_25977</name>
</gene>
<dbReference type="InParanoid" id="B6IKS7"/>
<evidence type="ECO:0000313" key="1">
    <source>
        <dbReference type="EMBL" id="CAS00507.1"/>
    </source>
</evidence>